<dbReference type="PANTHER" id="PTHR46696:SF1">
    <property type="entry name" value="CYTOCHROME P450 YJIB-RELATED"/>
    <property type="match status" value="1"/>
</dbReference>
<dbReference type="Proteomes" id="UP000565715">
    <property type="component" value="Unassembled WGS sequence"/>
</dbReference>
<comment type="similarity">
    <text evidence="2 8">Belongs to the cytochrome P450 family.</text>
</comment>
<evidence type="ECO:0000256" key="3">
    <source>
        <dbReference type="ARBA" id="ARBA00022617"/>
    </source>
</evidence>
<keyword evidence="11" id="KW-1185">Reference proteome</keyword>
<evidence type="ECO:0000256" key="5">
    <source>
        <dbReference type="ARBA" id="ARBA00023002"/>
    </source>
</evidence>
<gene>
    <name evidence="10" type="ORF">HGA13_07505</name>
</gene>
<dbReference type="PRINTS" id="PR00359">
    <property type="entry name" value="BP450"/>
</dbReference>
<comment type="caution">
    <text evidence="10">The sequence shown here is derived from an EMBL/GenBank/DDBJ whole genome shotgun (WGS) entry which is preliminary data.</text>
</comment>
<dbReference type="Pfam" id="PF00067">
    <property type="entry name" value="p450"/>
    <property type="match status" value="1"/>
</dbReference>
<comment type="cofactor">
    <cofactor evidence="1">
        <name>heme</name>
        <dbReference type="ChEBI" id="CHEBI:30413"/>
    </cofactor>
</comment>
<dbReference type="CDD" id="cd11029">
    <property type="entry name" value="CYP107-like"/>
    <property type="match status" value="1"/>
</dbReference>
<dbReference type="GO" id="GO:0004497">
    <property type="term" value="F:monooxygenase activity"/>
    <property type="evidence" value="ECO:0007669"/>
    <property type="project" value="UniProtKB-KW"/>
</dbReference>
<sequence>MDTGTATPDDTASAATGPGSGCPVAEFGRLREQGPVVAFPGFGGDSGVLITRHDNVRAVLTDPRLRADASTVDGAQNALSDLLGKLGIPPELDWMKRSLLSLDGTEHTRLRKLVSPALTVRRVNALRPRVETLTEDLLDDIAAAGAGGHPVDLVQAFAYPLPIAVICELVGVPEPDRARWRELAELLTSPDPDRMPPVIHAVVEQIRVLVEARRNTPADDLMTVLVEAHDDGDRLTENEMITMVFELVTAGFETTAHLISKSVQVLLTRPDQLTALRSEPGLWPRAVHELVRTCGPIPTSLPRYAATDIEFGGVTVPAGSTVTAAILSANFDPEFTENPDELDVRRETGRGERHLGFGQGAHYCLGAALARQEAEVALRGLIGRFPDLRLTHPVAGPAPLGFARLPELPVLVASE</sequence>
<dbReference type="GO" id="GO:0020037">
    <property type="term" value="F:heme binding"/>
    <property type="evidence" value="ECO:0007669"/>
    <property type="project" value="InterPro"/>
</dbReference>
<feature type="region of interest" description="Disordered" evidence="9">
    <location>
        <begin position="1"/>
        <end position="20"/>
    </location>
</feature>
<dbReference type="RefSeq" id="WP_084471519.1">
    <property type="nucleotide sequence ID" value="NZ_JAAXOO010000002.1"/>
</dbReference>
<evidence type="ECO:0000313" key="10">
    <source>
        <dbReference type="EMBL" id="NKY32918.1"/>
    </source>
</evidence>
<dbReference type="PANTHER" id="PTHR46696">
    <property type="entry name" value="P450, PUTATIVE (EUROFUNG)-RELATED"/>
    <property type="match status" value="1"/>
</dbReference>
<keyword evidence="4 8" id="KW-0479">Metal-binding</keyword>
<evidence type="ECO:0000256" key="4">
    <source>
        <dbReference type="ARBA" id="ARBA00022723"/>
    </source>
</evidence>
<keyword evidence="3 8" id="KW-0349">Heme</keyword>
<feature type="compositionally biased region" description="Low complexity" evidence="9">
    <location>
        <begin position="1"/>
        <end position="17"/>
    </location>
</feature>
<evidence type="ECO:0000256" key="2">
    <source>
        <dbReference type="ARBA" id="ARBA00010617"/>
    </source>
</evidence>
<keyword evidence="5 8" id="KW-0560">Oxidoreductase</keyword>
<dbReference type="PROSITE" id="PS00086">
    <property type="entry name" value="CYTOCHROME_P450"/>
    <property type="match status" value="1"/>
</dbReference>
<evidence type="ECO:0000256" key="6">
    <source>
        <dbReference type="ARBA" id="ARBA00023004"/>
    </source>
</evidence>
<name>A0A846XA82_9NOCA</name>
<protein>
    <submittedName>
        <fullName evidence="10">Cytochrome P450</fullName>
    </submittedName>
</protein>
<dbReference type="Gene3D" id="1.10.630.10">
    <property type="entry name" value="Cytochrome P450"/>
    <property type="match status" value="1"/>
</dbReference>
<evidence type="ECO:0000313" key="11">
    <source>
        <dbReference type="Proteomes" id="UP000565715"/>
    </source>
</evidence>
<evidence type="ECO:0000256" key="7">
    <source>
        <dbReference type="ARBA" id="ARBA00023033"/>
    </source>
</evidence>
<proteinExistence type="inferred from homology"/>
<reference evidence="10 11" key="1">
    <citation type="submission" date="2020-04" db="EMBL/GenBank/DDBJ databases">
        <title>MicrobeNet Type strains.</title>
        <authorList>
            <person name="Nicholson A.C."/>
        </authorList>
    </citation>
    <scope>NUCLEOTIDE SEQUENCE [LARGE SCALE GENOMIC DNA]</scope>
    <source>
        <strain evidence="10 11">DSM 45078</strain>
    </source>
</reference>
<dbReference type="FunFam" id="1.10.630.10:FF:000018">
    <property type="entry name" value="Cytochrome P450 monooxygenase"/>
    <property type="match status" value="1"/>
</dbReference>
<evidence type="ECO:0000256" key="8">
    <source>
        <dbReference type="RuleBase" id="RU000461"/>
    </source>
</evidence>
<dbReference type="AlphaFoldDB" id="A0A846XA82"/>
<evidence type="ECO:0000256" key="9">
    <source>
        <dbReference type="SAM" id="MobiDB-lite"/>
    </source>
</evidence>
<organism evidence="10 11">
    <name type="scientific">Nocardia speluncae</name>
    <dbReference type="NCBI Taxonomy" id="419477"/>
    <lineage>
        <taxon>Bacteria</taxon>
        <taxon>Bacillati</taxon>
        <taxon>Actinomycetota</taxon>
        <taxon>Actinomycetes</taxon>
        <taxon>Mycobacteriales</taxon>
        <taxon>Nocardiaceae</taxon>
        <taxon>Nocardia</taxon>
    </lineage>
</organism>
<dbReference type="InterPro" id="IPR017972">
    <property type="entry name" value="Cyt_P450_CS"/>
</dbReference>
<accession>A0A846XA82</accession>
<keyword evidence="7 8" id="KW-0503">Monooxygenase</keyword>
<evidence type="ECO:0000256" key="1">
    <source>
        <dbReference type="ARBA" id="ARBA00001971"/>
    </source>
</evidence>
<dbReference type="GO" id="GO:0005506">
    <property type="term" value="F:iron ion binding"/>
    <property type="evidence" value="ECO:0007669"/>
    <property type="project" value="InterPro"/>
</dbReference>
<dbReference type="EMBL" id="JAAXOO010000002">
    <property type="protein sequence ID" value="NKY32918.1"/>
    <property type="molecule type" value="Genomic_DNA"/>
</dbReference>
<keyword evidence="6 8" id="KW-0408">Iron</keyword>
<dbReference type="InterPro" id="IPR002397">
    <property type="entry name" value="Cyt_P450_B"/>
</dbReference>
<dbReference type="SUPFAM" id="SSF48264">
    <property type="entry name" value="Cytochrome P450"/>
    <property type="match status" value="1"/>
</dbReference>
<dbReference type="InterPro" id="IPR001128">
    <property type="entry name" value="Cyt_P450"/>
</dbReference>
<dbReference type="GO" id="GO:0016705">
    <property type="term" value="F:oxidoreductase activity, acting on paired donors, with incorporation or reduction of molecular oxygen"/>
    <property type="evidence" value="ECO:0007669"/>
    <property type="project" value="InterPro"/>
</dbReference>
<dbReference type="InterPro" id="IPR036396">
    <property type="entry name" value="Cyt_P450_sf"/>
</dbReference>